<dbReference type="SUPFAM" id="SSF52283">
    <property type="entry name" value="Formate/glycerate dehydrogenase catalytic domain-like"/>
    <property type="match status" value="1"/>
</dbReference>
<dbReference type="PANTHER" id="PTHR42789">
    <property type="entry name" value="D-ISOMER SPECIFIC 2-HYDROXYACID DEHYDROGENASE FAMILY PROTEIN (AFU_ORTHOLOGUE AFUA_6G10090)"/>
    <property type="match status" value="1"/>
</dbReference>
<dbReference type="CDD" id="cd12173">
    <property type="entry name" value="PGDH_4"/>
    <property type="match status" value="1"/>
</dbReference>
<evidence type="ECO:0000256" key="4">
    <source>
        <dbReference type="RuleBase" id="RU003719"/>
    </source>
</evidence>
<dbReference type="Pfam" id="PF02826">
    <property type="entry name" value="2-Hacid_dh_C"/>
    <property type="match status" value="1"/>
</dbReference>
<dbReference type="SUPFAM" id="SSF51735">
    <property type="entry name" value="NAD(P)-binding Rossmann-fold domains"/>
    <property type="match status" value="1"/>
</dbReference>
<evidence type="ECO:0000256" key="2">
    <source>
        <dbReference type="ARBA" id="ARBA00023002"/>
    </source>
</evidence>
<evidence type="ECO:0000313" key="8">
    <source>
        <dbReference type="Proteomes" id="UP000622890"/>
    </source>
</evidence>
<dbReference type="EMBL" id="JAEPBG010000017">
    <property type="protein sequence ID" value="MBK4738155.1"/>
    <property type="molecule type" value="Genomic_DNA"/>
</dbReference>
<keyword evidence="3" id="KW-0520">NAD</keyword>
<dbReference type="AlphaFoldDB" id="A0A934SZI0"/>
<dbReference type="PROSITE" id="PS00670">
    <property type="entry name" value="D_2_HYDROXYACID_DH_2"/>
    <property type="match status" value="1"/>
</dbReference>
<gene>
    <name evidence="7" type="ORF">JJB74_26325</name>
</gene>
<evidence type="ECO:0000259" key="6">
    <source>
        <dbReference type="Pfam" id="PF02826"/>
    </source>
</evidence>
<protein>
    <submittedName>
        <fullName evidence="7">Hydroxyacid dehydrogenase</fullName>
    </submittedName>
</protein>
<proteinExistence type="inferred from homology"/>
<comment type="similarity">
    <text evidence="1 4">Belongs to the D-isomer specific 2-hydroxyacid dehydrogenase family.</text>
</comment>
<dbReference type="InterPro" id="IPR050857">
    <property type="entry name" value="D-2-hydroxyacid_DH"/>
</dbReference>
<accession>A0A934SZI0</accession>
<dbReference type="InterPro" id="IPR006140">
    <property type="entry name" value="D-isomer_DH_NAD-bd"/>
</dbReference>
<dbReference type="FunFam" id="3.40.50.720:FF:000203">
    <property type="entry name" value="D-3-phosphoglycerate dehydrogenase (SerA)"/>
    <property type="match status" value="1"/>
</dbReference>
<evidence type="ECO:0000256" key="1">
    <source>
        <dbReference type="ARBA" id="ARBA00005854"/>
    </source>
</evidence>
<dbReference type="Gene3D" id="3.40.50.720">
    <property type="entry name" value="NAD(P)-binding Rossmann-like Domain"/>
    <property type="match status" value="2"/>
</dbReference>
<keyword evidence="2 4" id="KW-0560">Oxidoreductase</keyword>
<dbReference type="GO" id="GO:0051287">
    <property type="term" value="F:NAD binding"/>
    <property type="evidence" value="ECO:0007669"/>
    <property type="project" value="InterPro"/>
</dbReference>
<dbReference type="InterPro" id="IPR036291">
    <property type="entry name" value="NAD(P)-bd_dom_sf"/>
</dbReference>
<dbReference type="RefSeq" id="WP_200597116.1">
    <property type="nucleotide sequence ID" value="NZ_JAEPBG010000017.1"/>
</dbReference>
<evidence type="ECO:0000313" key="7">
    <source>
        <dbReference type="EMBL" id="MBK4738155.1"/>
    </source>
</evidence>
<sequence length="315" mass="33202">MSQGAPHRGVVLVTGADLAPQATALLQDYDIVYAGKTPGEDDLVRLCAEHQPEAIIVRYGRITRRVIDACQSLRVISKHGTGIDTIDAVAAGERGIAVKAAAGANAPAVAEQTWAMIFACAKDVVRLDKRIHEGHWDKATHKSLELKDRTIGLVGIGAIGARVAMAAMAFGMKVIAFDPYASRSLEGIRMVDLDTLLAQSDVLSLHCPLTDENRNMINAAALAKLKDGAIIVNTARGGLIDEEALVAALESGKVRAAGLDSFEKEPLTAPHRFQDMDNVILAPHIGGVTDNAYIAMGTGAANNVLAVLQTEGATS</sequence>
<dbReference type="Proteomes" id="UP000622890">
    <property type="component" value="Unassembled WGS sequence"/>
</dbReference>
<dbReference type="PROSITE" id="PS00671">
    <property type="entry name" value="D_2_HYDROXYACID_DH_3"/>
    <property type="match status" value="1"/>
</dbReference>
<evidence type="ECO:0000259" key="5">
    <source>
        <dbReference type="Pfam" id="PF00389"/>
    </source>
</evidence>
<keyword evidence="8" id="KW-1185">Reference proteome</keyword>
<reference evidence="7" key="1">
    <citation type="submission" date="2021-01" db="EMBL/GenBank/DDBJ databases">
        <title>Genome sequence of strain Noviherbaspirillum sp. DKR-6.</title>
        <authorList>
            <person name="Chaudhary D.K."/>
        </authorList>
    </citation>
    <scope>NUCLEOTIDE SEQUENCE</scope>
    <source>
        <strain evidence="7">DKR-6</strain>
    </source>
</reference>
<dbReference type="InterPro" id="IPR006139">
    <property type="entry name" value="D-isomer_2_OHA_DH_cat_dom"/>
</dbReference>
<evidence type="ECO:0000256" key="3">
    <source>
        <dbReference type="ARBA" id="ARBA00023027"/>
    </source>
</evidence>
<comment type="caution">
    <text evidence="7">The sequence shown here is derived from an EMBL/GenBank/DDBJ whole genome shotgun (WGS) entry which is preliminary data.</text>
</comment>
<name>A0A934SZI0_9BURK</name>
<dbReference type="GO" id="GO:0016616">
    <property type="term" value="F:oxidoreductase activity, acting on the CH-OH group of donors, NAD or NADP as acceptor"/>
    <property type="evidence" value="ECO:0007669"/>
    <property type="project" value="InterPro"/>
</dbReference>
<feature type="domain" description="D-isomer specific 2-hydroxyacid dehydrogenase NAD-binding" evidence="6">
    <location>
        <begin position="115"/>
        <end position="286"/>
    </location>
</feature>
<feature type="domain" description="D-isomer specific 2-hydroxyacid dehydrogenase catalytic" evidence="5">
    <location>
        <begin position="12"/>
        <end position="312"/>
    </location>
</feature>
<dbReference type="PANTHER" id="PTHR42789:SF1">
    <property type="entry name" value="D-ISOMER SPECIFIC 2-HYDROXYACID DEHYDROGENASE FAMILY PROTEIN (AFU_ORTHOLOGUE AFUA_6G10090)"/>
    <property type="match status" value="1"/>
</dbReference>
<dbReference type="InterPro" id="IPR029753">
    <property type="entry name" value="D-isomer_DH_CS"/>
</dbReference>
<dbReference type="Pfam" id="PF00389">
    <property type="entry name" value="2-Hacid_dh"/>
    <property type="match status" value="1"/>
</dbReference>
<organism evidence="7 8">
    <name type="scientific">Noviherbaspirillum pedocola</name>
    <dbReference type="NCBI Taxonomy" id="2801341"/>
    <lineage>
        <taxon>Bacteria</taxon>
        <taxon>Pseudomonadati</taxon>
        <taxon>Pseudomonadota</taxon>
        <taxon>Betaproteobacteria</taxon>
        <taxon>Burkholderiales</taxon>
        <taxon>Oxalobacteraceae</taxon>
        <taxon>Noviherbaspirillum</taxon>
    </lineage>
</organism>